<sequence length="1133" mass="120748">MADANPRHRRRAPHLGPREPGGSLLLEGRGAGRRGALGRIAAHGVHPTRLSPTAMIGTAGLVCAVAAAVQAQTATLDRMRTLAEAGGPQLVEAVRAQPDDARQALRQLLDRTAASDSGTAAASLSAADRLAHAYAEAWGDSFPLRQVARFASWSPEERVAKVAADSIRRAGNAALGRSGADSAILSWRESARRSAALADTAGIAAAVGNIGAGFYRAGKLDSAESYLEQSRRLAELVGDRRTALNALGTLGSVSKDRGELRRAADRYTRAFAIRQQIGDFRGMAADRNNLGLIAQLLGDLDEARRAYEDALGLSRAHGLDEPAAVSLVNLGDVASLQADYAEAIARFGEALAIYRHLGSRVDAAFVLHSLGLLELQRGDYPNAIARLSDAAAVYQQTGPVPEAVSVRKDLAFAYAATGNLQRALIELRGAGRLSGRGPLAPGLGATLALARADLAAQFNNFAQADREYAQAEALYRRAGENAGLAEAQQGRGFLRLVWEDYQRAQVVLESAARTQAASGDGRSAALTRVLVGYAQQHRGDTAAARRTLVVAVDTLRSLRDPVGEAAGLAALGDLDLQEGRAFAAESLFSQGLMRLGPRLAPSISWRLHAGLGAALKTRGAFPDAARELEAAIAQIEQVSGTLPLVERRAAYLEDKWDVYAQLALVDQAGGHTGAAFEVSERMRARQTLDLLGRGRVARGAAGSEPITAQEQDLRRRIAELTERLDVGDTSAPGLRGPDVAARPSGATREALGKAQERYAELLLEMRETQPEYASLVSGNIVSWRDVASRLASDEALLEYLVTDSASVVFVITPDTVTTLDLNVGRQGLATLVDFVRGTMTRPSPDGTRAREAWRAPMRRLYGYLIAPVEAAGLLQRTRRLIIAPHAELHYLPFAALIDRGGHDRVLIERYDLIYVPSASVWARLGERRGTPMGEDVLALAPRSAALPGSRAEVEAIRSLYGTRATVLAGAAASEQAFRTAASRYGVLHLATSGVLNKHNPLFSFVKLAPGGTQDGRLEVHEVFGLALNARLVVLSACQTALGAGAQADVPAGDEWVGLVRAFFHAGASNVLATLWPVEDRTTAELIGRFYRQLQAGHSEAEALAQAQRLTLRDPRTAHPFYWAGFTLSGGWHG</sequence>
<organism evidence="3 4">
    <name type="scientific">Candidatus Segetimicrobium genomatis</name>
    <dbReference type="NCBI Taxonomy" id="2569760"/>
    <lineage>
        <taxon>Bacteria</taxon>
        <taxon>Bacillati</taxon>
        <taxon>Candidatus Sysuimicrobiota</taxon>
        <taxon>Candidatus Sysuimicrobiia</taxon>
        <taxon>Candidatus Sysuimicrobiales</taxon>
        <taxon>Candidatus Segetimicrobiaceae</taxon>
        <taxon>Candidatus Segetimicrobium</taxon>
    </lineage>
</organism>
<dbReference type="PANTHER" id="PTHR10098">
    <property type="entry name" value="RAPSYN-RELATED"/>
    <property type="match status" value="1"/>
</dbReference>
<evidence type="ECO:0000256" key="1">
    <source>
        <dbReference type="SAM" id="MobiDB-lite"/>
    </source>
</evidence>
<comment type="caution">
    <text evidence="3">The sequence shown here is derived from an EMBL/GenBank/DDBJ whole genome shotgun (WGS) entry which is preliminary data.</text>
</comment>
<dbReference type="AlphaFoldDB" id="A0A537IRM6"/>
<feature type="domain" description="CHAT" evidence="2">
    <location>
        <begin position="855"/>
        <end position="1129"/>
    </location>
</feature>
<dbReference type="Proteomes" id="UP000318834">
    <property type="component" value="Unassembled WGS sequence"/>
</dbReference>
<dbReference type="SMART" id="SM00028">
    <property type="entry name" value="TPR"/>
    <property type="match status" value="6"/>
</dbReference>
<protein>
    <submittedName>
        <fullName evidence="3">CHAT domain-containing protein</fullName>
    </submittedName>
</protein>
<dbReference type="InterPro" id="IPR019734">
    <property type="entry name" value="TPR_rpt"/>
</dbReference>
<dbReference type="InterPro" id="IPR011990">
    <property type="entry name" value="TPR-like_helical_dom_sf"/>
</dbReference>
<evidence type="ECO:0000259" key="2">
    <source>
        <dbReference type="Pfam" id="PF12770"/>
    </source>
</evidence>
<accession>A0A537IRM6</accession>
<name>A0A537IRM6_9BACT</name>
<dbReference type="Pfam" id="PF13424">
    <property type="entry name" value="TPR_12"/>
    <property type="match status" value="2"/>
</dbReference>
<evidence type="ECO:0000313" key="3">
    <source>
        <dbReference type="EMBL" id="TMI73917.1"/>
    </source>
</evidence>
<evidence type="ECO:0000313" key="4">
    <source>
        <dbReference type="Proteomes" id="UP000318834"/>
    </source>
</evidence>
<dbReference type="EMBL" id="VBAP01000061">
    <property type="protein sequence ID" value="TMI73917.1"/>
    <property type="molecule type" value="Genomic_DNA"/>
</dbReference>
<proteinExistence type="predicted"/>
<dbReference type="Pfam" id="PF12770">
    <property type="entry name" value="CHAT"/>
    <property type="match status" value="1"/>
</dbReference>
<dbReference type="SUPFAM" id="SSF48452">
    <property type="entry name" value="TPR-like"/>
    <property type="match status" value="3"/>
</dbReference>
<dbReference type="Gene3D" id="1.25.40.10">
    <property type="entry name" value="Tetratricopeptide repeat domain"/>
    <property type="match status" value="2"/>
</dbReference>
<feature type="region of interest" description="Disordered" evidence="1">
    <location>
        <begin position="1"/>
        <end position="29"/>
    </location>
</feature>
<gene>
    <name evidence="3" type="ORF">E6H05_08655</name>
</gene>
<reference evidence="3 4" key="1">
    <citation type="journal article" date="2019" name="Nat. Microbiol.">
        <title>Mediterranean grassland soil C-N compound turnover is dependent on rainfall and depth, and is mediated by genomically divergent microorganisms.</title>
        <authorList>
            <person name="Diamond S."/>
            <person name="Andeer P.F."/>
            <person name="Li Z."/>
            <person name="Crits-Christoph A."/>
            <person name="Burstein D."/>
            <person name="Anantharaman K."/>
            <person name="Lane K.R."/>
            <person name="Thomas B.C."/>
            <person name="Pan C."/>
            <person name="Northen T.R."/>
            <person name="Banfield J.F."/>
        </authorList>
    </citation>
    <scope>NUCLEOTIDE SEQUENCE [LARGE SCALE GENOMIC DNA]</scope>
    <source>
        <strain evidence="3">NP_8</strain>
    </source>
</reference>
<dbReference type="InterPro" id="IPR024983">
    <property type="entry name" value="CHAT_dom"/>
</dbReference>